<gene>
    <name evidence="1" type="ORF">HQN87_19720</name>
</gene>
<comment type="caution">
    <text evidence="1">The sequence shown here is derived from an EMBL/GenBank/DDBJ whole genome shotgun (WGS) entry which is preliminary data.</text>
</comment>
<dbReference type="RefSeq" id="WP_173136854.1">
    <property type="nucleotide sequence ID" value="NZ_JABMKX010000010.1"/>
</dbReference>
<dbReference type="EMBL" id="JABMKX010000010">
    <property type="protein sequence ID" value="NQX47568.1"/>
    <property type="molecule type" value="Genomic_DNA"/>
</dbReference>
<sequence>MFFGKNTSQILFLYFRISDYNLISAEYLWDHAMIRGFLQKKGIESTQYIQSQLPSIYELTEEIVFSGVQQLIIGVDQNNLWCSKLVTREIRRIDATIEILWLTASADIQEEEGIQIVALDYADCLGKIQAWISGSVRGSANNEKCDISVNPYSDGLIPSDKAITVGLRLSTGCPTEYSLERELVFLNTENLNGIIPVLDESQYMQDSLVDELCKLKVNLNLKYTFRVHVRSEQLDEAQLQRLVAAGIKDIVIEQDMETLNLKEMLKRYKAWEEIHNIRIRLKTFYPVSADIMDEWIEIEQGVQVHEQAIVNGYLSFVTGLYPPGFINGSVKHIGITESALYDLDYHKHLKEFVGLNYSFIIDNSDKFSKQPERVSEIHARDSIWRNNLSLFGEVKDLLGHSQNVLPHLILEEMSEDEFKYELNIDDFYRKEKLQIVKIPYASDSDLNIASYSCQYKVLLIDSSEDLSAFLRDVECLNQSGEINHSYQIPSLLAESCRWSGGNCKLCQMPRFHTDGSGQVKPCGGSSKGAGSVNEGYAAILQNVGAAAEEEQLIRQCNGCEVEAQCSKCTFLPDFMSREQYCATQKNHKSISRYISVTSVLQMLSRSSRLLSGVEASQIKISSNQSVHYYDGDVACYNSIHVPAQHFFLISIQKQPYLYDALKHKMLKVNEPLAVIFEAFLKGINEKELSDYLQTHYEINDVQAEMLVEEAVQSFVRLGCMPQSVINKKILVEGEHVAG</sequence>
<reference evidence="1 2" key="1">
    <citation type="submission" date="2020-05" db="EMBL/GenBank/DDBJ databases">
        <title>Paenibacillus glebae, sp. nov., Paenibacillus humi sp. nov., Paenibacillus pedi sp. nov., Paenibacillus terrestris sp. nov. and Paenibacillus terricola sp. nov., isolated from a forest top soil sample.</title>
        <authorList>
            <person name="Qi S."/>
            <person name="Carlier A."/>
            <person name="Cnockaert M."/>
            <person name="Vandamme P."/>
        </authorList>
    </citation>
    <scope>NUCLEOTIDE SEQUENCE [LARGE SCALE GENOMIC DNA]</scope>
    <source>
        <strain evidence="1 2">LMG 29502</strain>
    </source>
</reference>
<dbReference type="Proteomes" id="UP000711047">
    <property type="component" value="Unassembled WGS sequence"/>
</dbReference>
<name>A0ABX2DU77_9BACL</name>
<protein>
    <submittedName>
        <fullName evidence="1">Uncharacterized protein</fullName>
    </submittedName>
</protein>
<accession>A0ABX2DU77</accession>
<evidence type="ECO:0000313" key="2">
    <source>
        <dbReference type="Proteomes" id="UP000711047"/>
    </source>
</evidence>
<evidence type="ECO:0000313" key="1">
    <source>
        <dbReference type="EMBL" id="NQX47568.1"/>
    </source>
</evidence>
<proteinExistence type="predicted"/>
<keyword evidence="2" id="KW-1185">Reference proteome</keyword>
<organism evidence="1 2">
    <name type="scientific">Paenibacillus tritici</name>
    <dbReference type="NCBI Taxonomy" id="1873425"/>
    <lineage>
        <taxon>Bacteria</taxon>
        <taxon>Bacillati</taxon>
        <taxon>Bacillota</taxon>
        <taxon>Bacilli</taxon>
        <taxon>Bacillales</taxon>
        <taxon>Paenibacillaceae</taxon>
        <taxon>Paenibacillus</taxon>
    </lineage>
</organism>